<protein>
    <submittedName>
        <fullName evidence="1">Uncharacterized protein</fullName>
    </submittedName>
</protein>
<gene>
    <name evidence="1" type="ORF">CLOSTMETH_02315</name>
</gene>
<reference evidence="1 2" key="1">
    <citation type="submission" date="2009-01" db="EMBL/GenBank/DDBJ databases">
        <authorList>
            <person name="Fulton L."/>
            <person name="Clifton S."/>
            <person name="Fulton B."/>
            <person name="Xu J."/>
            <person name="Minx P."/>
            <person name="Pepin K.H."/>
            <person name="Johnson M."/>
            <person name="Bhonagiri V."/>
            <person name="Nash W.E."/>
            <person name="Mardis E.R."/>
            <person name="Wilson R.K."/>
        </authorList>
    </citation>
    <scope>NUCLEOTIDE SEQUENCE [LARGE SCALE GENOMIC DNA]</scope>
    <source>
        <strain evidence="1 2">DSM 5476</strain>
    </source>
</reference>
<sequence length="44" mass="4823">MLFCRRRCGIAEALQIDTRSEAKTSLAGPPACSTFTGRFSQSTR</sequence>
<accession>C0EEM6</accession>
<dbReference type="HOGENOM" id="CLU_3214511_0_0_9"/>
<keyword evidence="2" id="KW-1185">Reference proteome</keyword>
<comment type="caution">
    <text evidence="1">The sequence shown here is derived from an EMBL/GenBank/DDBJ whole genome shotgun (WGS) entry which is preliminary data.</text>
</comment>
<organism evidence="1 2">
    <name type="scientific">[Clostridium] methylpentosum DSM 5476</name>
    <dbReference type="NCBI Taxonomy" id="537013"/>
    <lineage>
        <taxon>Bacteria</taxon>
        <taxon>Bacillati</taxon>
        <taxon>Bacillota</taxon>
        <taxon>Clostridia</taxon>
        <taxon>Eubacteriales</taxon>
        <taxon>Oscillospiraceae</taxon>
        <taxon>Oscillospiraceae incertae sedis</taxon>
    </lineage>
</organism>
<dbReference type="Proteomes" id="UP000003340">
    <property type="component" value="Unassembled WGS sequence"/>
</dbReference>
<evidence type="ECO:0000313" key="2">
    <source>
        <dbReference type="Proteomes" id="UP000003340"/>
    </source>
</evidence>
<dbReference type="EMBL" id="ACEC01000076">
    <property type="protein sequence ID" value="EEG30074.1"/>
    <property type="molecule type" value="Genomic_DNA"/>
</dbReference>
<name>C0EEM6_9FIRM</name>
<proteinExistence type="predicted"/>
<dbReference type="STRING" id="537013.CLOSTMETH_02315"/>
<reference evidence="1 2" key="2">
    <citation type="submission" date="2009-02" db="EMBL/GenBank/DDBJ databases">
        <title>Draft genome sequence of Clostridium methylpentosum (DSM 5476).</title>
        <authorList>
            <person name="Sudarsanam P."/>
            <person name="Ley R."/>
            <person name="Guruge J."/>
            <person name="Turnbaugh P.J."/>
            <person name="Mahowald M."/>
            <person name="Liep D."/>
            <person name="Gordon J."/>
        </authorList>
    </citation>
    <scope>NUCLEOTIDE SEQUENCE [LARGE SCALE GENOMIC DNA]</scope>
    <source>
        <strain evidence="1 2">DSM 5476</strain>
    </source>
</reference>
<dbReference type="AlphaFoldDB" id="C0EEM6"/>
<evidence type="ECO:0000313" key="1">
    <source>
        <dbReference type="EMBL" id="EEG30074.1"/>
    </source>
</evidence>